<dbReference type="Proteomes" id="UP000318288">
    <property type="component" value="Unassembled WGS sequence"/>
</dbReference>
<evidence type="ECO:0000313" key="10">
    <source>
        <dbReference type="Proteomes" id="UP000318288"/>
    </source>
</evidence>
<keyword evidence="5 9" id="KW-0378">Hydrolase</keyword>
<keyword evidence="3" id="KW-0479">Metal-binding</keyword>
<dbReference type="EC" id="3.1.6.1" evidence="9"/>
<sequence precursor="true">MKFFAFLIIATAGGLSGWALADEQPNVVFILADDLGWSDTTLHGTTQFYKTPNIQRLAKRGMMFTHAYSASPLCSPTRSAILTGLSPARTGLTTPNCHLPQVVLEATVGTNAPPHKHAIQPTPITRLKTDYPTIVKSLKKAGYASGHFGKWHLGPEPYSPIEHGFDVDVPHWPGPGPAGSYVAPWKFKDFDHDPDVPDQHIEDRMASEAVSFLEAHKDEPFFLNYWMFSVHAPFDAKASLIEEYSKTVNKDDPQRCPTYAAMVQSMDDAVGTLMDTLDRLDLTDNTIIIFTSDNGGNMYNEVEGETPTSNAPLRGGKASMFEGGTRVPCVIVWPGKTTADASTDALIQSEDFYPTLLDGLGLTPEPDQRFDGISILPALQGKEIAREAVFQYFPHDPPVPDWIPPSVSVHQNDWKLIRVFHAGEDGGHRYHLFNLANDIGEQQNLASVNPTKVEQMDALITDFLANTGAVTPVVNPNFDPARYRHELEGIRPAAKKNKPKK</sequence>
<gene>
    <name evidence="9" type="primary">atsA_33</name>
    <name evidence="9" type="ORF">Poly51_20310</name>
</gene>
<evidence type="ECO:0000256" key="5">
    <source>
        <dbReference type="ARBA" id="ARBA00022801"/>
    </source>
</evidence>
<dbReference type="RefSeq" id="WP_146456704.1">
    <property type="nucleotide sequence ID" value="NZ_SJPW01000002.1"/>
</dbReference>
<dbReference type="InterPro" id="IPR024607">
    <property type="entry name" value="Sulfatase_CS"/>
</dbReference>
<dbReference type="Gene3D" id="3.40.720.10">
    <property type="entry name" value="Alkaline Phosphatase, subunit A"/>
    <property type="match status" value="1"/>
</dbReference>
<evidence type="ECO:0000313" key="9">
    <source>
        <dbReference type="EMBL" id="TWU59245.1"/>
    </source>
</evidence>
<evidence type="ECO:0000259" key="8">
    <source>
        <dbReference type="Pfam" id="PF00884"/>
    </source>
</evidence>
<dbReference type="Pfam" id="PF00884">
    <property type="entry name" value="Sulfatase"/>
    <property type="match status" value="1"/>
</dbReference>
<dbReference type="EMBL" id="SJPW01000002">
    <property type="protein sequence ID" value="TWU59245.1"/>
    <property type="molecule type" value="Genomic_DNA"/>
</dbReference>
<evidence type="ECO:0000256" key="1">
    <source>
        <dbReference type="ARBA" id="ARBA00001913"/>
    </source>
</evidence>
<dbReference type="InterPro" id="IPR000917">
    <property type="entry name" value="Sulfatase_N"/>
</dbReference>
<protein>
    <submittedName>
        <fullName evidence="9">Arylsulfatase</fullName>
        <ecNumber evidence="9">3.1.6.1</ecNumber>
    </submittedName>
</protein>
<dbReference type="PROSITE" id="PS00523">
    <property type="entry name" value="SULFATASE_1"/>
    <property type="match status" value="1"/>
</dbReference>
<dbReference type="InterPro" id="IPR050738">
    <property type="entry name" value="Sulfatase"/>
</dbReference>
<evidence type="ECO:0000256" key="7">
    <source>
        <dbReference type="SAM" id="SignalP"/>
    </source>
</evidence>
<comment type="cofactor">
    <cofactor evidence="1">
        <name>Ca(2+)</name>
        <dbReference type="ChEBI" id="CHEBI:29108"/>
    </cofactor>
</comment>
<feature type="signal peptide" evidence="7">
    <location>
        <begin position="1"/>
        <end position="21"/>
    </location>
</feature>
<evidence type="ECO:0000256" key="6">
    <source>
        <dbReference type="ARBA" id="ARBA00022837"/>
    </source>
</evidence>
<dbReference type="SUPFAM" id="SSF53649">
    <property type="entry name" value="Alkaline phosphatase-like"/>
    <property type="match status" value="1"/>
</dbReference>
<dbReference type="GO" id="GO:0004065">
    <property type="term" value="F:arylsulfatase activity"/>
    <property type="evidence" value="ECO:0007669"/>
    <property type="project" value="UniProtKB-EC"/>
</dbReference>
<proteinExistence type="inferred from homology"/>
<name>A0A5C6FCV5_9BACT</name>
<dbReference type="OrthoDB" id="9783154at2"/>
<keyword evidence="10" id="KW-1185">Reference proteome</keyword>
<dbReference type="Gene3D" id="3.30.1120.10">
    <property type="match status" value="1"/>
</dbReference>
<feature type="domain" description="Sulfatase N-terminal" evidence="8">
    <location>
        <begin position="25"/>
        <end position="361"/>
    </location>
</feature>
<keyword evidence="4 7" id="KW-0732">Signal</keyword>
<comment type="caution">
    <text evidence="9">The sequence shown here is derived from an EMBL/GenBank/DDBJ whole genome shotgun (WGS) entry which is preliminary data.</text>
</comment>
<evidence type="ECO:0000256" key="3">
    <source>
        <dbReference type="ARBA" id="ARBA00022723"/>
    </source>
</evidence>
<dbReference type="PANTHER" id="PTHR42693">
    <property type="entry name" value="ARYLSULFATASE FAMILY MEMBER"/>
    <property type="match status" value="1"/>
</dbReference>
<dbReference type="AlphaFoldDB" id="A0A5C6FCV5"/>
<dbReference type="CDD" id="cd16144">
    <property type="entry name" value="ARS_like"/>
    <property type="match status" value="1"/>
</dbReference>
<feature type="chain" id="PRO_5022808388" evidence="7">
    <location>
        <begin position="22"/>
        <end position="501"/>
    </location>
</feature>
<evidence type="ECO:0000256" key="4">
    <source>
        <dbReference type="ARBA" id="ARBA00022729"/>
    </source>
</evidence>
<dbReference type="InterPro" id="IPR017850">
    <property type="entry name" value="Alkaline_phosphatase_core_sf"/>
</dbReference>
<accession>A0A5C6FCV5</accession>
<keyword evidence="6" id="KW-0106">Calcium</keyword>
<organism evidence="9 10">
    <name type="scientific">Rubripirellula tenax</name>
    <dbReference type="NCBI Taxonomy" id="2528015"/>
    <lineage>
        <taxon>Bacteria</taxon>
        <taxon>Pseudomonadati</taxon>
        <taxon>Planctomycetota</taxon>
        <taxon>Planctomycetia</taxon>
        <taxon>Pirellulales</taxon>
        <taxon>Pirellulaceae</taxon>
        <taxon>Rubripirellula</taxon>
    </lineage>
</organism>
<dbReference type="GO" id="GO:0046872">
    <property type="term" value="F:metal ion binding"/>
    <property type="evidence" value="ECO:0007669"/>
    <property type="project" value="UniProtKB-KW"/>
</dbReference>
<comment type="similarity">
    <text evidence="2">Belongs to the sulfatase family.</text>
</comment>
<evidence type="ECO:0000256" key="2">
    <source>
        <dbReference type="ARBA" id="ARBA00008779"/>
    </source>
</evidence>
<reference evidence="9 10" key="1">
    <citation type="submission" date="2019-02" db="EMBL/GenBank/DDBJ databases">
        <title>Deep-cultivation of Planctomycetes and their phenomic and genomic characterization uncovers novel biology.</title>
        <authorList>
            <person name="Wiegand S."/>
            <person name="Jogler M."/>
            <person name="Boedeker C."/>
            <person name="Pinto D."/>
            <person name="Vollmers J."/>
            <person name="Rivas-Marin E."/>
            <person name="Kohn T."/>
            <person name="Peeters S.H."/>
            <person name="Heuer A."/>
            <person name="Rast P."/>
            <person name="Oberbeckmann S."/>
            <person name="Bunk B."/>
            <person name="Jeske O."/>
            <person name="Meyerdierks A."/>
            <person name="Storesund J.E."/>
            <person name="Kallscheuer N."/>
            <person name="Luecker S."/>
            <person name="Lage O.M."/>
            <person name="Pohl T."/>
            <person name="Merkel B.J."/>
            <person name="Hornburger P."/>
            <person name="Mueller R.-W."/>
            <person name="Bruemmer F."/>
            <person name="Labrenz M."/>
            <person name="Spormann A.M."/>
            <person name="Op Den Camp H."/>
            <person name="Overmann J."/>
            <person name="Amann R."/>
            <person name="Jetten M.S.M."/>
            <person name="Mascher T."/>
            <person name="Medema M.H."/>
            <person name="Devos D.P."/>
            <person name="Kaster A.-K."/>
            <person name="Ovreas L."/>
            <person name="Rohde M."/>
            <person name="Galperin M.Y."/>
            <person name="Jogler C."/>
        </authorList>
    </citation>
    <scope>NUCLEOTIDE SEQUENCE [LARGE SCALE GENOMIC DNA]</scope>
    <source>
        <strain evidence="9 10">Poly51</strain>
    </source>
</reference>
<dbReference type="PANTHER" id="PTHR42693:SF42">
    <property type="entry name" value="ARYLSULFATASE G"/>
    <property type="match status" value="1"/>
</dbReference>